<protein>
    <recommendedName>
        <fullName evidence="4">Cell division protein FtsL</fullName>
    </recommendedName>
</protein>
<evidence type="ECO:0008006" key="4">
    <source>
        <dbReference type="Google" id="ProtNLM"/>
    </source>
</evidence>
<dbReference type="AlphaFoldDB" id="A0A2H0RHF3"/>
<name>A0A2H0RHF3_9BACT</name>
<accession>A0A2H0RHF3</accession>
<reference evidence="2 3" key="1">
    <citation type="submission" date="2017-09" db="EMBL/GenBank/DDBJ databases">
        <title>Depth-based differentiation of microbial function through sediment-hosted aquifers and enrichment of novel symbionts in the deep terrestrial subsurface.</title>
        <authorList>
            <person name="Probst A.J."/>
            <person name="Ladd B."/>
            <person name="Jarett J.K."/>
            <person name="Geller-Mcgrath D.E."/>
            <person name="Sieber C.M."/>
            <person name="Emerson J.B."/>
            <person name="Anantharaman K."/>
            <person name="Thomas B.C."/>
            <person name="Malmstrom R."/>
            <person name="Stieglmeier M."/>
            <person name="Klingl A."/>
            <person name="Woyke T."/>
            <person name="Ryan C.M."/>
            <person name="Banfield J.F."/>
        </authorList>
    </citation>
    <scope>NUCLEOTIDE SEQUENCE [LARGE SCALE GENOMIC DNA]</scope>
    <source>
        <strain evidence="2">CG10_big_fil_rev_8_21_14_0_10_49_38</strain>
    </source>
</reference>
<keyword evidence="1" id="KW-0472">Membrane</keyword>
<dbReference type="EMBL" id="PCYK01000015">
    <property type="protein sequence ID" value="PIR45992.1"/>
    <property type="molecule type" value="Genomic_DNA"/>
</dbReference>
<gene>
    <name evidence="2" type="ORF">COV08_02145</name>
</gene>
<keyword evidence="1" id="KW-1133">Transmembrane helix</keyword>
<evidence type="ECO:0000313" key="2">
    <source>
        <dbReference type="EMBL" id="PIR45992.1"/>
    </source>
</evidence>
<evidence type="ECO:0000313" key="3">
    <source>
        <dbReference type="Proteomes" id="UP000230431"/>
    </source>
</evidence>
<organism evidence="2 3">
    <name type="scientific">Candidatus Vogelbacteria bacterium CG10_big_fil_rev_8_21_14_0_10_49_38</name>
    <dbReference type="NCBI Taxonomy" id="1975043"/>
    <lineage>
        <taxon>Bacteria</taxon>
        <taxon>Candidatus Vogeliibacteriota</taxon>
    </lineage>
</organism>
<keyword evidence="1" id="KW-0812">Transmembrane</keyword>
<dbReference type="Proteomes" id="UP000230431">
    <property type="component" value="Unassembled WGS sequence"/>
</dbReference>
<comment type="caution">
    <text evidence="2">The sequence shown here is derived from an EMBL/GenBank/DDBJ whole genome shotgun (WGS) entry which is preliminary data.</text>
</comment>
<proteinExistence type="predicted"/>
<feature type="transmembrane region" description="Helical" evidence="1">
    <location>
        <begin position="12"/>
        <end position="35"/>
    </location>
</feature>
<evidence type="ECO:0000256" key="1">
    <source>
        <dbReference type="SAM" id="Phobius"/>
    </source>
</evidence>
<sequence>MTNWENKIKWTLWLALFGLIGTYFFLVNSSIFAVAGRQDNEEKISQLEAAVSALEADYLSRLGQIDLDYALSLGYVDATNQANYVVASRPFGLLAINDEI</sequence>